<dbReference type="PANTHER" id="PTHR47784:SF5">
    <property type="entry name" value="STEROL UPTAKE CONTROL PROTEIN 2"/>
    <property type="match status" value="1"/>
</dbReference>
<accession>A0A319CSJ4</accession>
<evidence type="ECO:0000313" key="2">
    <source>
        <dbReference type="Proteomes" id="UP000247810"/>
    </source>
</evidence>
<dbReference type="GO" id="GO:0001228">
    <property type="term" value="F:DNA-binding transcription activator activity, RNA polymerase II-specific"/>
    <property type="evidence" value="ECO:0007669"/>
    <property type="project" value="TreeGrafter"/>
</dbReference>
<dbReference type="InterPro" id="IPR053157">
    <property type="entry name" value="Sterol_Uptake_Regulator"/>
</dbReference>
<keyword evidence="2" id="KW-1185">Reference proteome</keyword>
<sequence>MSRVSQCGHPKSGQLELMYTELLQIFHISRKSLAILVEVSDWVKTSDLAILITTTAPAPAPVGHQPGPDSSSQTSSSNLPPFLADALQEIIHLNTTLRINNPLHPTEPSKASPDSEDGIITALFWWIFTIPAEFLELLGERQPFAMVILAFFCALMHRLHGQWWMNNWAEKVIHEIQGSLDGSFRSLVPWGALFGAG</sequence>
<evidence type="ECO:0000313" key="1">
    <source>
        <dbReference type="EMBL" id="PYH87459.1"/>
    </source>
</evidence>
<dbReference type="EMBL" id="KZ826239">
    <property type="protein sequence ID" value="PYH87459.1"/>
    <property type="molecule type" value="Genomic_DNA"/>
</dbReference>
<dbReference type="VEuPathDB" id="FungiDB:BO71DRAFT_414844"/>
<proteinExistence type="predicted"/>
<organism evidence="1 2">
    <name type="scientific">Aspergillus ellipticus CBS 707.79</name>
    <dbReference type="NCBI Taxonomy" id="1448320"/>
    <lineage>
        <taxon>Eukaryota</taxon>
        <taxon>Fungi</taxon>
        <taxon>Dikarya</taxon>
        <taxon>Ascomycota</taxon>
        <taxon>Pezizomycotina</taxon>
        <taxon>Eurotiomycetes</taxon>
        <taxon>Eurotiomycetidae</taxon>
        <taxon>Eurotiales</taxon>
        <taxon>Aspergillaceae</taxon>
        <taxon>Aspergillus</taxon>
        <taxon>Aspergillus subgen. Circumdati</taxon>
    </lineage>
</organism>
<dbReference type="PANTHER" id="PTHR47784">
    <property type="entry name" value="STEROL UPTAKE CONTROL PROTEIN 2"/>
    <property type="match status" value="1"/>
</dbReference>
<reference evidence="1 2" key="1">
    <citation type="submission" date="2018-02" db="EMBL/GenBank/DDBJ databases">
        <title>The genomes of Aspergillus section Nigri reveals drivers in fungal speciation.</title>
        <authorList>
            <consortium name="DOE Joint Genome Institute"/>
            <person name="Vesth T.C."/>
            <person name="Nybo J."/>
            <person name="Theobald S."/>
            <person name="Brandl J."/>
            <person name="Frisvad J.C."/>
            <person name="Nielsen K.F."/>
            <person name="Lyhne E.K."/>
            <person name="Kogle M.E."/>
            <person name="Kuo A."/>
            <person name="Riley R."/>
            <person name="Clum A."/>
            <person name="Nolan M."/>
            <person name="Lipzen A."/>
            <person name="Salamov A."/>
            <person name="Henrissat B."/>
            <person name="Wiebenga A."/>
            <person name="De vries R.P."/>
            <person name="Grigoriev I.V."/>
            <person name="Mortensen U.H."/>
            <person name="Andersen M.R."/>
            <person name="Baker S.E."/>
        </authorList>
    </citation>
    <scope>NUCLEOTIDE SEQUENCE [LARGE SCALE GENOMIC DNA]</scope>
    <source>
        <strain evidence="1 2">CBS 707.79</strain>
    </source>
</reference>
<dbReference type="OrthoDB" id="4488281at2759"/>
<protein>
    <submittedName>
        <fullName evidence="1">Uncharacterized protein</fullName>
    </submittedName>
</protein>
<dbReference type="STRING" id="1448320.A0A319CSJ4"/>
<name>A0A319CSJ4_9EURO</name>
<gene>
    <name evidence="1" type="ORF">BO71DRAFT_414844</name>
</gene>
<dbReference type="Proteomes" id="UP000247810">
    <property type="component" value="Unassembled WGS sequence"/>
</dbReference>
<dbReference type="AlphaFoldDB" id="A0A319CSJ4"/>